<reference evidence="3 4" key="1">
    <citation type="submission" date="2020-05" db="EMBL/GenBank/DDBJ databases">
        <authorList>
            <person name="Campoy J."/>
            <person name="Schneeberger K."/>
            <person name="Spophaly S."/>
        </authorList>
    </citation>
    <scope>NUCLEOTIDE SEQUENCE [LARGE SCALE GENOMIC DNA]</scope>
    <source>
        <strain evidence="3">PruArmRojPasFocal</strain>
    </source>
</reference>
<sequence>MVDVKPRPGNTPLPNSELTSGGVNKMKPASLQAPPCRTVPAPISSSQDSTLKSQLKNKTHPCRTARAVWKENGGLKMDAPRFAQKSP</sequence>
<dbReference type="AlphaFoldDB" id="A0A6J5V5V3"/>
<accession>A0A6J5V5V3</accession>
<dbReference type="EMBL" id="CAEKDK010000006">
    <property type="protein sequence ID" value="CAB4284366.1"/>
    <property type="molecule type" value="Genomic_DNA"/>
</dbReference>
<feature type="compositionally biased region" description="Polar residues" evidence="1">
    <location>
        <begin position="43"/>
        <end position="54"/>
    </location>
</feature>
<evidence type="ECO:0000256" key="1">
    <source>
        <dbReference type="SAM" id="MobiDB-lite"/>
    </source>
</evidence>
<gene>
    <name evidence="2" type="ORF">CURHAP_LOCUS38568</name>
    <name evidence="3" type="ORF">CURHAP_LOCUS39881</name>
</gene>
<feature type="compositionally biased region" description="Polar residues" evidence="1">
    <location>
        <begin position="12"/>
        <end position="22"/>
    </location>
</feature>
<dbReference type="Proteomes" id="UP000507222">
    <property type="component" value="Unassembled WGS sequence"/>
</dbReference>
<organism evidence="3 4">
    <name type="scientific">Prunus armeniaca</name>
    <name type="common">Apricot</name>
    <name type="synonym">Armeniaca vulgaris</name>
    <dbReference type="NCBI Taxonomy" id="36596"/>
    <lineage>
        <taxon>Eukaryota</taxon>
        <taxon>Viridiplantae</taxon>
        <taxon>Streptophyta</taxon>
        <taxon>Embryophyta</taxon>
        <taxon>Tracheophyta</taxon>
        <taxon>Spermatophyta</taxon>
        <taxon>Magnoliopsida</taxon>
        <taxon>eudicotyledons</taxon>
        <taxon>Gunneridae</taxon>
        <taxon>Pentapetalae</taxon>
        <taxon>rosids</taxon>
        <taxon>fabids</taxon>
        <taxon>Rosales</taxon>
        <taxon>Rosaceae</taxon>
        <taxon>Amygdaloideae</taxon>
        <taxon>Amygdaleae</taxon>
        <taxon>Prunus</taxon>
    </lineage>
</organism>
<dbReference type="EMBL" id="CAEKDK010000006">
    <property type="protein sequence ID" value="CAB4283640.1"/>
    <property type="molecule type" value="Genomic_DNA"/>
</dbReference>
<evidence type="ECO:0000313" key="3">
    <source>
        <dbReference type="EMBL" id="CAB4284366.1"/>
    </source>
</evidence>
<evidence type="ECO:0000313" key="4">
    <source>
        <dbReference type="Proteomes" id="UP000507222"/>
    </source>
</evidence>
<proteinExistence type="predicted"/>
<protein>
    <submittedName>
        <fullName evidence="3">Uncharacterized protein</fullName>
    </submittedName>
</protein>
<feature type="region of interest" description="Disordered" evidence="1">
    <location>
        <begin position="1"/>
        <end position="61"/>
    </location>
</feature>
<evidence type="ECO:0000313" key="2">
    <source>
        <dbReference type="EMBL" id="CAB4283640.1"/>
    </source>
</evidence>
<name>A0A6J5V5V3_PRUAR</name>